<dbReference type="EMBL" id="MZGT01000048">
    <property type="protein sequence ID" value="OPJ59688.1"/>
    <property type="molecule type" value="Genomic_DNA"/>
</dbReference>
<keyword evidence="5" id="KW-0560">Oxidoreductase</keyword>
<dbReference type="InterPro" id="IPR004183">
    <property type="entry name" value="Xdiol_dOase_suB"/>
</dbReference>
<dbReference type="OrthoDB" id="9790889at2"/>
<proteinExistence type="inferred from homology"/>
<evidence type="ECO:0000256" key="5">
    <source>
        <dbReference type="ARBA" id="ARBA00023002"/>
    </source>
</evidence>
<evidence type="ECO:0000256" key="2">
    <source>
        <dbReference type="ARBA" id="ARBA00007581"/>
    </source>
</evidence>
<dbReference type="GO" id="GO:0016702">
    <property type="term" value="F:oxidoreductase activity, acting on single donors with incorporation of molecular oxygen, incorporation of two atoms of oxygen"/>
    <property type="evidence" value="ECO:0007669"/>
    <property type="project" value="UniProtKB-ARBA"/>
</dbReference>
<evidence type="ECO:0000313" key="8">
    <source>
        <dbReference type="Proteomes" id="UP000191056"/>
    </source>
</evidence>
<reference evidence="7 8" key="1">
    <citation type="submission" date="2017-03" db="EMBL/GenBank/DDBJ databases">
        <title>Genome sequence of Clostridium chromiireducens DSM 23318.</title>
        <authorList>
            <person name="Poehlein A."/>
            <person name="Daniel R."/>
        </authorList>
    </citation>
    <scope>NUCLEOTIDE SEQUENCE [LARGE SCALE GENOMIC DNA]</scope>
    <source>
        <strain evidence="7 8">DSM 23318</strain>
    </source>
</reference>
<dbReference type="PIRSF" id="PIRSF006157">
    <property type="entry name" value="Doxgns_DODA"/>
    <property type="match status" value="1"/>
</dbReference>
<dbReference type="InterPro" id="IPR014436">
    <property type="entry name" value="Extradiol_dOase_DODA"/>
</dbReference>
<comment type="caution">
    <text evidence="7">The sequence shown here is derived from an EMBL/GenBank/DDBJ whole genome shotgun (WGS) entry which is preliminary data.</text>
</comment>
<dbReference type="RefSeq" id="WP_079440957.1">
    <property type="nucleotide sequence ID" value="NZ_MZGT01000048.1"/>
</dbReference>
<dbReference type="GO" id="GO:0008198">
    <property type="term" value="F:ferrous iron binding"/>
    <property type="evidence" value="ECO:0007669"/>
    <property type="project" value="InterPro"/>
</dbReference>
<comment type="cofactor">
    <cofactor evidence="1">
        <name>Zn(2+)</name>
        <dbReference type="ChEBI" id="CHEBI:29105"/>
    </cofactor>
</comment>
<gene>
    <name evidence="7" type="ORF">CLCHR_33660</name>
</gene>
<sequence>MIKPLFLAHGSPMMAIEESEYTNFLNSLGNSIKPRAIVVFTAHWTTETLTISASDSIYNTMYDFYGFPEELYKIKYPAKGSSAIAAKIQNKFIKSDIDVKTDLTRGLDHGTWTLLQHLYPKANIPVVQVSINYTLPIEHQIKIGDAIKELANEDILVLGSGNSVHNLRLVDFDSNTIDSWAKEFDDWLIEKIENKDINALSNYRKYAPHANLAVPTAEHLVPLFIALGSSFALTPRVIYRNYQLGNLSYLCFEF</sequence>
<keyword evidence="8" id="KW-1185">Reference proteome</keyword>
<evidence type="ECO:0000256" key="4">
    <source>
        <dbReference type="ARBA" id="ARBA00022833"/>
    </source>
</evidence>
<keyword evidence="3" id="KW-0479">Metal-binding</keyword>
<evidence type="ECO:0000313" key="7">
    <source>
        <dbReference type="EMBL" id="OPJ59688.1"/>
    </source>
</evidence>
<dbReference type="AlphaFoldDB" id="A0A1V4II54"/>
<dbReference type="Pfam" id="PF02900">
    <property type="entry name" value="LigB"/>
    <property type="match status" value="1"/>
</dbReference>
<comment type="similarity">
    <text evidence="2">Belongs to the DODA-type extradiol aromatic ring-opening dioxygenase family.</text>
</comment>
<dbReference type="Gene3D" id="3.40.830.10">
    <property type="entry name" value="LigB-like"/>
    <property type="match status" value="1"/>
</dbReference>
<protein>
    <submittedName>
        <fullName evidence="7">LigB family dioxygenase</fullName>
    </submittedName>
</protein>
<dbReference type="CDD" id="cd07363">
    <property type="entry name" value="45_DOPA_Dioxygenase"/>
    <property type="match status" value="1"/>
</dbReference>
<keyword evidence="4" id="KW-0862">Zinc</keyword>
<accession>A0A1V4II54</accession>
<dbReference type="PANTHER" id="PTHR30096:SF0">
    <property type="entry name" value="4,5-DOPA DIOXYGENASE EXTRADIOL-LIKE PROTEIN"/>
    <property type="match status" value="1"/>
</dbReference>
<evidence type="ECO:0000259" key="6">
    <source>
        <dbReference type="Pfam" id="PF02900"/>
    </source>
</evidence>
<feature type="domain" description="Extradiol ring-cleavage dioxygenase class III enzyme subunit B" evidence="6">
    <location>
        <begin position="6"/>
        <end position="229"/>
    </location>
</feature>
<keyword evidence="7" id="KW-0223">Dioxygenase</keyword>
<dbReference type="SUPFAM" id="SSF53213">
    <property type="entry name" value="LigB-like"/>
    <property type="match status" value="1"/>
</dbReference>
<evidence type="ECO:0000256" key="3">
    <source>
        <dbReference type="ARBA" id="ARBA00022723"/>
    </source>
</evidence>
<evidence type="ECO:0000256" key="1">
    <source>
        <dbReference type="ARBA" id="ARBA00001947"/>
    </source>
</evidence>
<dbReference type="PANTHER" id="PTHR30096">
    <property type="entry name" value="4,5-DOPA DIOXYGENASE EXTRADIOL-LIKE PROTEIN"/>
    <property type="match status" value="1"/>
</dbReference>
<dbReference type="GO" id="GO:0008270">
    <property type="term" value="F:zinc ion binding"/>
    <property type="evidence" value="ECO:0007669"/>
    <property type="project" value="InterPro"/>
</dbReference>
<organism evidence="7 8">
    <name type="scientific">Clostridium chromiireducens</name>
    <dbReference type="NCBI Taxonomy" id="225345"/>
    <lineage>
        <taxon>Bacteria</taxon>
        <taxon>Bacillati</taxon>
        <taxon>Bacillota</taxon>
        <taxon>Clostridia</taxon>
        <taxon>Eubacteriales</taxon>
        <taxon>Clostridiaceae</taxon>
        <taxon>Clostridium</taxon>
    </lineage>
</organism>
<name>A0A1V4II54_9CLOT</name>
<dbReference type="Proteomes" id="UP000191056">
    <property type="component" value="Unassembled WGS sequence"/>
</dbReference>
<dbReference type="STRING" id="225345.CLCHR_33660"/>